<name>A0A0R1VAY5_9LACO</name>
<evidence type="ECO:0000256" key="1">
    <source>
        <dbReference type="ARBA" id="ARBA00022512"/>
    </source>
</evidence>
<dbReference type="Gene3D" id="2.60.40.4300">
    <property type="match status" value="11"/>
</dbReference>
<accession>A0A0R1VAY5</accession>
<dbReference type="PROSITE" id="PS50847">
    <property type="entry name" value="GRAM_POS_ANCHORING"/>
    <property type="match status" value="1"/>
</dbReference>
<evidence type="ECO:0000313" key="9">
    <source>
        <dbReference type="Proteomes" id="UP000051739"/>
    </source>
</evidence>
<keyword evidence="1" id="KW-0134">Cell wall</keyword>
<dbReference type="Pfam" id="PF17966">
    <property type="entry name" value="Muc_B2"/>
    <property type="match status" value="11"/>
</dbReference>
<dbReference type="InterPro" id="IPR041558">
    <property type="entry name" value="MucBP_2"/>
</dbReference>
<evidence type="ECO:0000256" key="6">
    <source>
        <dbReference type="SAM" id="Phobius"/>
    </source>
</evidence>
<evidence type="ECO:0000313" key="8">
    <source>
        <dbReference type="EMBL" id="KRM02666.1"/>
    </source>
</evidence>
<protein>
    <recommendedName>
        <fullName evidence="7">Gram-positive cocci surface proteins LPxTG domain-containing protein</fullName>
    </recommendedName>
</protein>
<proteinExistence type="predicted"/>
<feature type="transmembrane region" description="Helical" evidence="6">
    <location>
        <begin position="3260"/>
        <end position="3279"/>
    </location>
</feature>
<dbReference type="NCBIfam" id="TIGR01168">
    <property type="entry name" value="YSIRK_signal"/>
    <property type="match status" value="1"/>
</dbReference>
<gene>
    <name evidence="8" type="ORF">FC60_GL001677</name>
</gene>
<keyword evidence="2" id="KW-0964">Secreted</keyword>
<evidence type="ECO:0000256" key="4">
    <source>
        <dbReference type="ARBA" id="ARBA00023088"/>
    </source>
</evidence>
<dbReference type="InterPro" id="IPR019931">
    <property type="entry name" value="LPXTG_anchor"/>
</dbReference>
<dbReference type="Gene3D" id="3.10.20.470">
    <property type="match status" value="11"/>
</dbReference>
<keyword evidence="9" id="KW-1185">Reference proteome</keyword>
<evidence type="ECO:0000256" key="2">
    <source>
        <dbReference type="ARBA" id="ARBA00022525"/>
    </source>
</evidence>
<dbReference type="PATRIC" id="fig|1423749.3.peg.1736"/>
<feature type="region of interest" description="Disordered" evidence="5">
    <location>
        <begin position="3234"/>
        <end position="3253"/>
    </location>
</feature>
<feature type="compositionally biased region" description="Polar residues" evidence="5">
    <location>
        <begin position="3236"/>
        <end position="3246"/>
    </location>
</feature>
<dbReference type="InterPro" id="IPR005877">
    <property type="entry name" value="YSIRK_signal_dom"/>
</dbReference>
<dbReference type="Pfam" id="PF04650">
    <property type="entry name" value="YSIRK_signal"/>
    <property type="match status" value="1"/>
</dbReference>
<dbReference type="EMBL" id="AZFN01000008">
    <property type="protein sequence ID" value="KRM02666.1"/>
    <property type="molecule type" value="Genomic_DNA"/>
</dbReference>
<comment type="caution">
    <text evidence="8">The sequence shown here is derived from an EMBL/GenBank/DDBJ whole genome shotgun (WGS) entry which is preliminary data.</text>
</comment>
<keyword evidence="6" id="KW-0812">Transmembrane</keyword>
<dbReference type="Proteomes" id="UP000051739">
    <property type="component" value="Unassembled WGS sequence"/>
</dbReference>
<evidence type="ECO:0000256" key="5">
    <source>
        <dbReference type="SAM" id="MobiDB-lite"/>
    </source>
</evidence>
<keyword evidence="3" id="KW-0732">Signal</keyword>
<dbReference type="Pfam" id="PF17965">
    <property type="entry name" value="MucBP_2"/>
    <property type="match status" value="11"/>
</dbReference>
<dbReference type="RefSeq" id="WP_056937109.1">
    <property type="nucleotide sequence ID" value="NZ_AZFN01000008.1"/>
</dbReference>
<feature type="domain" description="Gram-positive cocci surface proteins LPxTG" evidence="7">
    <location>
        <begin position="3251"/>
        <end position="3287"/>
    </location>
</feature>
<organism evidence="8 9">
    <name type="scientific">Limosilactobacillus gastricus DSM 16045</name>
    <dbReference type="NCBI Taxonomy" id="1423749"/>
    <lineage>
        <taxon>Bacteria</taxon>
        <taxon>Bacillati</taxon>
        <taxon>Bacillota</taxon>
        <taxon>Bacilli</taxon>
        <taxon>Lactobacillales</taxon>
        <taxon>Lactobacillaceae</taxon>
        <taxon>Limosilactobacillus</taxon>
    </lineage>
</organism>
<feature type="region of interest" description="Disordered" evidence="5">
    <location>
        <begin position="51"/>
        <end position="106"/>
    </location>
</feature>
<evidence type="ECO:0000259" key="7">
    <source>
        <dbReference type="PROSITE" id="PS50847"/>
    </source>
</evidence>
<reference evidence="8 9" key="1">
    <citation type="journal article" date="2015" name="Genome Announc.">
        <title>Expanding the biotechnology potential of lactobacilli through comparative genomics of 213 strains and associated genera.</title>
        <authorList>
            <person name="Sun Z."/>
            <person name="Harris H.M."/>
            <person name="McCann A."/>
            <person name="Guo C."/>
            <person name="Argimon S."/>
            <person name="Zhang W."/>
            <person name="Yang X."/>
            <person name="Jeffery I.B."/>
            <person name="Cooney J.C."/>
            <person name="Kagawa T.F."/>
            <person name="Liu W."/>
            <person name="Song Y."/>
            <person name="Salvetti E."/>
            <person name="Wrobel A."/>
            <person name="Rasinkangas P."/>
            <person name="Parkhill J."/>
            <person name="Rea M.C."/>
            <person name="O'Sullivan O."/>
            <person name="Ritari J."/>
            <person name="Douillard F.P."/>
            <person name="Paul Ross R."/>
            <person name="Yang R."/>
            <person name="Briner A.E."/>
            <person name="Felis G.E."/>
            <person name="de Vos W.M."/>
            <person name="Barrangou R."/>
            <person name="Klaenhammer T.R."/>
            <person name="Caufield P.W."/>
            <person name="Cui Y."/>
            <person name="Zhang H."/>
            <person name="O'Toole P.W."/>
        </authorList>
    </citation>
    <scope>NUCLEOTIDE SEQUENCE [LARGE SCALE GENOMIC DNA]</scope>
    <source>
        <strain evidence="8 9">DSM 16045</strain>
    </source>
</reference>
<keyword evidence="6" id="KW-1133">Transmembrane helix</keyword>
<evidence type="ECO:0000256" key="3">
    <source>
        <dbReference type="ARBA" id="ARBA00022729"/>
    </source>
</evidence>
<keyword evidence="4" id="KW-0572">Peptidoglycan-anchor</keyword>
<sequence length="3287" mass="354118">MLGKNNINGKPMNVLRAQQRFGLRKLNIGVASVLLGTTFLFVNGTNALADSSSSLTTADTTTTSLNSSAASNTSSSAQVTDNASASSTSTATSTPTSSSTDSTSNDTASAVVTTMSAAVDTTDDGEITADSQEVFDNSISLSKTTTGNDGSTSPITISLNLTGNAGDTFTLQIPKNATYGQPSYGSLTGTVGTTTLTSDNNYWYVKYLLTANASFQDKVVLSETNNYAAQAKPISNIGTNELVMTLSGVNSDGESVGSTSKTYTSIITPGMNPQFTRDNPSTSTASSIAVNTNYRYLLKINEANGVQDSNSYASNQINSADNYGTIITIPVPSSFQLDESATATANAFTDQTTISQPNGIGTDIIITVPKGSGKQGYEGAAGYYLIGSYQTTTPSTDTVVSANAPITIVQKLDDEGSQTLTATAGTWTETLRGEDNTTSKGELTVSASGAASSNTLLLDDDSSNDPTYINEFGFGNNSILNLTDAEITIKIADGLMATGITTPVDSKNLTGVTSYDYTLTYADGTTSAGTVAAGETVSATGSSSIRTAVFKPNLVNVGDTTATATYNNVTSRTDEFKVLGKISKTYDDGSAVKSGDKLSSSITDTSASLSYVKDGSVVYPSWGATNTQQVIGEEDLVAAQNIFIYQANKTPGTDKAGYISVTNENNSSENTNTIKEPTYYYVLPQGVTYNAAASDFVGSPTVSTFWVGNQQVVKIDYSGTGYYLDTSQTVNRVWVNNSNTATTGTYTIPIYVTTATNMLDTKVSSLSDFNSDFTEGQTDNTYLIGSGSWTITQAAALYTTGMAKGNSNDWYVNKGTSNDKGSTAMSYEVAVVNALSTTATNIHVYINVPKTTSSTNFKFDLTGPVTTDYSGNYTILYSTKAFSTSATAEPTSSNYVTADQVTDWSAIKSIEIQVDEIAGNSSAGYFYLNGTDATLASDVNKSASLAFLVTATGYDKPQIVAAGSSGSPSITISGTSTIKTVLEYVDANGVSQTVNLDYSKTYTDGTSVVRKTDFPWSTNYASWFDAHDVAIINNLLNQGYAIDSDNFPANTLENGSVTWQDGESNQTATFNVKAAYYFDDDKVVYKLRQVTANVSSVPTAGVTQLTDLQTGQTTTYPANTPVNSPVNDANSYTNHATATRTVQYVFEGNATNKPSVADVVQTINYESYNTYTVNLVTGAVLSTTTSDWTPVSGTTSATNTTIDENGQLTQTGAGDITDSTSIVPAVSGTFAGWYLDSSSNAGSTSLSVNQNTTGQLVYKHYQGATINYLDADNNDAILTTISVSGKQGDTIDFDYSQNLQNLLDQGYVLASSDYQTGATFDSDDNSDQTFTVKLVHGTTDSTETKTITRTIKVTNPDGSVTITTQPVTLSRTVTTDQVTGNKTYSDWTSGEWEDYTTPNIAGYTPTISSVAEMTVTSDLSDQTVQITYTPNQQQAQVNLIDQTTGAVLSQDALIGKSDQAIDFSTPNSQLAYYLAHGYQLASNNSNVTGDTITPTDYDRDDDETQVINVYLVHATVETTESKTVTRTINVHNPDGTVTTEEQPVTITRSVTTDLVTGEKTYGDWTSAEWPVFVTPTIAGYTPSTVVVMNSKVDGTTNDQTVNIGYRADQQLAAAIIIDDTTGQRLNTFGIFGPSDSQIDFSEANAQLAYYLAHGYVLSTQKTSDITEGVFSPSQFDHDDQQLQTFTVYLCHGTSESTEMRTVTRIINVTNPDGSQTTTSQPVELTRTVTTDLVTNQQTIGDWTSGQWSAYLTPTIKGYTPSQSEVDSSTVDGTTQDQIVNISYTADPQTAIVKIFDETTGVELGQRELNGTTGAKIDFTSSNNQLAYYLAHGYQLANDNSVITDNAITPANYNNDPDDVQTFTINLVHASQISQESKIITRTITIIKPDGTSDTLEQPITLTRQVETDQVTGDQTYGDWSTDEWPAFVVPVVDGYTPSQASVARENVDGDTNNQTVTITYQPNTQVATVELIDQTSGKTLQSLNLTGNSDSAIDFADANTLLTEYLKQGYQLANQNPQLTNGLLTPTNYDHDDTVDQDFKVYLVHQTSQSEESKTITRTIRIHKPDQTTEVIEQPVTLKRTITTDQVTGDQSFSAWSTADWEQYQLPTVNGYRPSQVMIDSAVVTGDSSDQTIDVTYQANQQVATIKFIDDTTGETLSSQTITGPSNSAMDLKQTQDLLDSYWKQGYMLSTNNPDVNNGRLITRNFDADDQVDQELVIHLVHSTTTTDDPRTITRTINITQPDGQTSTEVQSVTINRTIITDNVTKVASIGDWTTGEWSQYSVPSISGYTPSQGQVDATTVDCETNDQVVNINYLPNAQLVQVNFIDQTTGQTIRTFDINGLSDASINFSAANQQLANYLEQGYALADDNHDLTTDLLNPANYDHDDQVNQTFNVYLVHQTEVTTETKTVTRTINLMLPDGTTKVIEQPVTLSRTVTTDQVTGDQEFGAWSTGDWEAYQVSAMSGYHPSQFTINSATVNGDSSDQTITVTYQADPQIAQVTFIDQTTGQELQTINLTGVSDAAIDFSAANDQLNDYLNHGYVLTADNHDLTDGELAPTDYDHDDQVNQGFNVYLKHATLTTTENKTLTRTINVQLPDGTTTVIKQPTTLSRSVTTDQVTGDQAYGEWSTGEWDAYQVPDITGYTPSQMTIDQVPVNGDASDQTVNVSYQADPRTATIEFVDKSNGTVLATLTTNGGVNEAIDFTQANQTLASLLQDGYMLSSDNQSITNQQLSPATYNLAGDQFFTVNLVHQPKSVITTQESRKITRTILLWLPKGEVESVVQTAVISRMVMTDEETGEQTYGDWSNADWPAYTVPEVDGYTPTQTNVSESDVNGNTSDQTITISYQSDPQVATVTFVDQTNGKVLQTTNLTGESNDKIDFSTVNDQLATYLEQGYELGSQNPDVRANQLIPADFDQDPQVNQNFTVYLTHQTDSSTEKQTITRTIKVHLPNGTVTTVVQPATLTRTVTTDQVSGQQTTSDWSTGEWEAYQVPTIAGYTASQLTVDQTSVNADTTNQVIDVSYQADPQVAQVIFVDQTSGQSIQTVTLTGRSDEVIDFTSINEMIRAYLAAGYDLALVNPDLTNDQVTSTKYDHNDSTNQAFQIFLVHQFSEGQESKTVARTITLHLPDGTNQVIKQPVTLTRSVTTDLVTGQSSYGEWSTSSWPVYAVNTIDGYTASLAQVESEIVNSTTADEAIDIYYLADSPAEQATSNTITTSQTSTNANLSNDKLVKLSPTKANSQQTTSNRRMKLPQTGNNYDAALLGLGLASTAALISMLGFSKKKDEHS</sequence>
<keyword evidence="6" id="KW-0472">Membrane</keyword>
<dbReference type="InterPro" id="IPR041495">
    <property type="entry name" value="Mub_B2"/>
</dbReference>